<organism evidence="1 2">
    <name type="scientific">Araneus ventricosus</name>
    <name type="common">Orbweaver spider</name>
    <name type="synonym">Epeira ventricosa</name>
    <dbReference type="NCBI Taxonomy" id="182803"/>
    <lineage>
        <taxon>Eukaryota</taxon>
        <taxon>Metazoa</taxon>
        <taxon>Ecdysozoa</taxon>
        <taxon>Arthropoda</taxon>
        <taxon>Chelicerata</taxon>
        <taxon>Arachnida</taxon>
        <taxon>Araneae</taxon>
        <taxon>Araneomorphae</taxon>
        <taxon>Entelegynae</taxon>
        <taxon>Araneoidea</taxon>
        <taxon>Araneidae</taxon>
        <taxon>Araneus</taxon>
    </lineage>
</organism>
<protein>
    <submittedName>
        <fullName evidence="1">Uncharacterized protein</fullName>
    </submittedName>
</protein>
<accession>A0A4Y2MH32</accession>
<dbReference type="AlphaFoldDB" id="A0A4Y2MH32"/>
<proteinExistence type="predicted"/>
<keyword evidence="2" id="KW-1185">Reference proteome</keyword>
<reference evidence="1 2" key="1">
    <citation type="journal article" date="2019" name="Sci. Rep.">
        <title>Orb-weaving spider Araneus ventricosus genome elucidates the spidroin gene catalogue.</title>
        <authorList>
            <person name="Kono N."/>
            <person name="Nakamura H."/>
            <person name="Ohtoshi R."/>
            <person name="Moran D.A.P."/>
            <person name="Shinohara A."/>
            <person name="Yoshida Y."/>
            <person name="Fujiwara M."/>
            <person name="Mori M."/>
            <person name="Tomita M."/>
            <person name="Arakawa K."/>
        </authorList>
    </citation>
    <scope>NUCLEOTIDE SEQUENCE [LARGE SCALE GENOMIC DNA]</scope>
</reference>
<dbReference type="Proteomes" id="UP000499080">
    <property type="component" value="Unassembled WGS sequence"/>
</dbReference>
<sequence>MEDKYNLCQGNYNQVVAACEKVLHKDYQPVVEKADPISVAMAKNVTEAMSMVEPSYTWPALATYIYELVGLPCPVDMGIIDSICYNLIHFMMTYLIKFGSIRVFVNKLTRWKLNAGERKDLQLMEKERNSVTAGTVLPG</sequence>
<evidence type="ECO:0000313" key="1">
    <source>
        <dbReference type="EMBL" id="GBN25973.1"/>
    </source>
</evidence>
<evidence type="ECO:0000313" key="2">
    <source>
        <dbReference type="Proteomes" id="UP000499080"/>
    </source>
</evidence>
<comment type="caution">
    <text evidence="1">The sequence shown here is derived from an EMBL/GenBank/DDBJ whole genome shotgun (WGS) entry which is preliminary data.</text>
</comment>
<gene>
    <name evidence="1" type="ORF">AVEN_10090_1</name>
</gene>
<name>A0A4Y2MH32_ARAVE</name>
<dbReference type="EMBL" id="BGPR01204241">
    <property type="protein sequence ID" value="GBN25973.1"/>
    <property type="molecule type" value="Genomic_DNA"/>
</dbReference>
<dbReference type="PROSITE" id="PS51257">
    <property type="entry name" value="PROKAR_LIPOPROTEIN"/>
    <property type="match status" value="1"/>
</dbReference>
<dbReference type="OrthoDB" id="6361347at2759"/>